<evidence type="ECO:0000313" key="2">
    <source>
        <dbReference type="Proteomes" id="UP000298285"/>
    </source>
</evidence>
<comment type="caution">
    <text evidence="1">The sequence shown here is derived from an EMBL/GenBank/DDBJ whole genome shotgun (WGS) entry which is preliminary data.</text>
</comment>
<dbReference type="RefSeq" id="WP_050702550.1">
    <property type="nucleotide sequence ID" value="NZ_JADGKW010000012.1"/>
</dbReference>
<evidence type="ECO:0000313" key="1">
    <source>
        <dbReference type="EMBL" id="TFU86287.1"/>
    </source>
</evidence>
<dbReference type="Proteomes" id="UP000298285">
    <property type="component" value="Unassembled WGS sequence"/>
</dbReference>
<reference evidence="1 2" key="1">
    <citation type="submission" date="2019-03" db="EMBL/GenBank/DDBJ databases">
        <title>Diversity of the mouse oral microbiome.</title>
        <authorList>
            <person name="Joseph S."/>
            <person name="Aduse-Opoku J."/>
            <person name="Curtis M."/>
            <person name="Wade W."/>
            <person name="Hashim A."/>
        </authorList>
    </citation>
    <scope>NUCLEOTIDE SEQUENCE [LARGE SCALE GENOMIC DNA]</scope>
    <source>
        <strain evidence="1 2">P11</strain>
    </source>
</reference>
<protein>
    <submittedName>
        <fullName evidence="1">Uncharacterized protein</fullName>
    </submittedName>
</protein>
<gene>
    <name evidence="1" type="ORF">E4T88_17080</name>
</gene>
<dbReference type="OrthoDB" id="1494576at2"/>
<proteinExistence type="predicted"/>
<dbReference type="AlphaFoldDB" id="A0A4Y9IHQ0"/>
<name>A0A4Y9IHQ0_9BACT</name>
<sequence>MAKIKIEEVVDHLDSEFRKALEATLKEHFPNQSFDARAVFRTFKKQVYRKCSAWEDIPDQFVEKD</sequence>
<accession>A0A4Y9IHQ0</accession>
<organism evidence="1 2">
    <name type="scientific">Dysgonomonas mossii</name>
    <dbReference type="NCBI Taxonomy" id="163665"/>
    <lineage>
        <taxon>Bacteria</taxon>
        <taxon>Pseudomonadati</taxon>
        <taxon>Bacteroidota</taxon>
        <taxon>Bacteroidia</taxon>
        <taxon>Bacteroidales</taxon>
        <taxon>Dysgonomonadaceae</taxon>
        <taxon>Dysgonomonas</taxon>
    </lineage>
</organism>
<dbReference type="EMBL" id="SPPK01000012">
    <property type="protein sequence ID" value="TFU86287.1"/>
    <property type="molecule type" value="Genomic_DNA"/>
</dbReference>